<evidence type="ECO:0000313" key="1">
    <source>
        <dbReference type="EMBL" id="MQL89360.1"/>
    </source>
</evidence>
<dbReference type="AlphaFoldDB" id="A0A843V6G0"/>
<proteinExistence type="predicted"/>
<organism evidence="1 2">
    <name type="scientific">Colocasia esculenta</name>
    <name type="common">Wild taro</name>
    <name type="synonym">Arum esculentum</name>
    <dbReference type="NCBI Taxonomy" id="4460"/>
    <lineage>
        <taxon>Eukaryota</taxon>
        <taxon>Viridiplantae</taxon>
        <taxon>Streptophyta</taxon>
        <taxon>Embryophyta</taxon>
        <taxon>Tracheophyta</taxon>
        <taxon>Spermatophyta</taxon>
        <taxon>Magnoliopsida</taxon>
        <taxon>Liliopsida</taxon>
        <taxon>Araceae</taxon>
        <taxon>Aroideae</taxon>
        <taxon>Colocasieae</taxon>
        <taxon>Colocasia</taxon>
    </lineage>
</organism>
<comment type="caution">
    <text evidence="1">The sequence shown here is derived from an EMBL/GenBank/DDBJ whole genome shotgun (WGS) entry which is preliminary data.</text>
</comment>
<keyword evidence="2" id="KW-1185">Reference proteome</keyword>
<evidence type="ECO:0000313" key="2">
    <source>
        <dbReference type="Proteomes" id="UP000652761"/>
    </source>
</evidence>
<name>A0A843V6G0_COLES</name>
<dbReference type="EMBL" id="NMUH01001142">
    <property type="protein sequence ID" value="MQL89360.1"/>
    <property type="molecule type" value="Genomic_DNA"/>
</dbReference>
<accession>A0A843V6G0</accession>
<protein>
    <submittedName>
        <fullName evidence="1">Uncharacterized protein</fullName>
    </submittedName>
</protein>
<reference evidence="1" key="1">
    <citation type="submission" date="2017-07" db="EMBL/GenBank/DDBJ databases">
        <title>Taro Niue Genome Assembly and Annotation.</title>
        <authorList>
            <person name="Atibalentja N."/>
            <person name="Keating K."/>
            <person name="Fields C.J."/>
        </authorList>
    </citation>
    <scope>NUCLEOTIDE SEQUENCE</scope>
    <source>
        <strain evidence="1">Niue_2</strain>
        <tissue evidence="1">Leaf</tissue>
    </source>
</reference>
<sequence length="379" mass="42539">MPDVVFLPTLHSLVMDYDVGLIIFERFVRVMARISVQRGNLLAFHHFLFWEYHQGHIKSNVLARLLSECERLSLADWKRNYPLSAQQLVDFNSSQDRATKPPLSTEEFLDLNSIRLVQGPFTTWVERYKVYVAMKKELKQQQIFYPISVDQFLQHASFGTSSSYKMSLGQDEYGNFVEAQRQLHIQRMAPVMGSSYSIIYGAFQGGTRSDLGPLELPSHQCHSLDPVAAAAVAAAAPRLWRKGLGLWVSMIESILRQAFADNGEDPTEALRAVIAGSRRPRAPPSPMPNHDPPSCCGGTIVYERWGVQKKAQLSVSQSTRKMSMIFLEDEMDAAIVGALSACVGILEILVDNSDNSGELSESIPRIPSSIRNEIRRKHT</sequence>
<dbReference type="Proteomes" id="UP000652761">
    <property type="component" value="Unassembled WGS sequence"/>
</dbReference>
<gene>
    <name evidence="1" type="ORF">Taro_021931</name>
</gene>